<evidence type="ECO:0000256" key="4">
    <source>
        <dbReference type="ARBA" id="ARBA00022842"/>
    </source>
</evidence>
<dbReference type="Gene3D" id="1.10.150.520">
    <property type="match status" value="1"/>
</dbReference>
<evidence type="ECO:0000256" key="1">
    <source>
        <dbReference type="ARBA" id="ARBA00001946"/>
    </source>
</evidence>
<dbReference type="SFLD" id="SFLDG01129">
    <property type="entry name" value="C1.5:_HAD__Beta-PGM__Phosphata"/>
    <property type="match status" value="1"/>
</dbReference>
<keyword evidence="6" id="KW-1185">Reference proteome</keyword>
<dbReference type="InterPro" id="IPR036412">
    <property type="entry name" value="HAD-like_sf"/>
</dbReference>
<evidence type="ECO:0000313" key="5">
    <source>
        <dbReference type="EMBL" id="WFT76352.1"/>
    </source>
</evidence>
<gene>
    <name evidence="5" type="ORF">P9989_08310</name>
</gene>
<keyword evidence="3 5" id="KW-0378">Hydrolase</keyword>
<keyword evidence="4" id="KW-0460">Magnesium</keyword>
<name>A0ABY8J1H4_9BACI</name>
<organism evidence="5 6">
    <name type="scientific">Halobacillus naozhouensis</name>
    <dbReference type="NCBI Taxonomy" id="554880"/>
    <lineage>
        <taxon>Bacteria</taxon>
        <taxon>Bacillati</taxon>
        <taxon>Bacillota</taxon>
        <taxon>Bacilli</taxon>
        <taxon>Bacillales</taxon>
        <taxon>Bacillaceae</taxon>
        <taxon>Halobacillus</taxon>
    </lineage>
</organism>
<dbReference type="Gene3D" id="3.40.50.1000">
    <property type="entry name" value="HAD superfamily/HAD-like"/>
    <property type="match status" value="1"/>
</dbReference>
<comment type="cofactor">
    <cofactor evidence="1">
        <name>Mg(2+)</name>
        <dbReference type="ChEBI" id="CHEBI:18420"/>
    </cofactor>
</comment>
<keyword evidence="2" id="KW-0479">Metal-binding</keyword>
<dbReference type="RefSeq" id="WP_283078306.1">
    <property type="nucleotide sequence ID" value="NZ_CP121671.1"/>
</dbReference>
<evidence type="ECO:0000256" key="3">
    <source>
        <dbReference type="ARBA" id="ARBA00022801"/>
    </source>
</evidence>
<reference evidence="5 6" key="1">
    <citation type="submission" date="2023-04" db="EMBL/GenBank/DDBJ databases">
        <title>Genome sequence of Halobacillus naozhouensis KACC 21980.</title>
        <authorList>
            <person name="Kim S."/>
            <person name="Heo J."/>
            <person name="Kwon S.-W."/>
        </authorList>
    </citation>
    <scope>NUCLEOTIDE SEQUENCE [LARGE SCALE GENOMIC DNA]</scope>
    <source>
        <strain evidence="5 6">KCTC 13234</strain>
    </source>
</reference>
<dbReference type="InterPro" id="IPR023214">
    <property type="entry name" value="HAD_sf"/>
</dbReference>
<dbReference type="InterPro" id="IPR006439">
    <property type="entry name" value="HAD-SF_hydro_IA"/>
</dbReference>
<dbReference type="NCBIfam" id="TIGR01662">
    <property type="entry name" value="HAD-SF-IIIA"/>
    <property type="match status" value="1"/>
</dbReference>
<dbReference type="PRINTS" id="PR00413">
    <property type="entry name" value="HADHALOGNASE"/>
</dbReference>
<dbReference type="SFLD" id="SFLDG01135">
    <property type="entry name" value="C1.5.6:_HAD__Beta-PGM__Phospha"/>
    <property type="match status" value="1"/>
</dbReference>
<dbReference type="Pfam" id="PF13419">
    <property type="entry name" value="HAD_2"/>
    <property type="match status" value="1"/>
</dbReference>
<dbReference type="InterPro" id="IPR041492">
    <property type="entry name" value="HAD_2"/>
</dbReference>
<dbReference type="InterPro" id="IPR006549">
    <property type="entry name" value="HAD-SF_hydro_IIIA"/>
</dbReference>
<dbReference type="GO" id="GO:0016787">
    <property type="term" value="F:hydrolase activity"/>
    <property type="evidence" value="ECO:0007669"/>
    <property type="project" value="UniProtKB-KW"/>
</dbReference>
<protein>
    <submittedName>
        <fullName evidence="5">HAD family hydrolase</fullName>
        <ecNumber evidence="5">3.1.3.-</ecNumber>
    </submittedName>
</protein>
<dbReference type="SFLD" id="SFLDS00003">
    <property type="entry name" value="Haloacid_Dehalogenase"/>
    <property type="match status" value="1"/>
</dbReference>
<dbReference type="EC" id="3.1.3.-" evidence="5"/>
<evidence type="ECO:0000256" key="2">
    <source>
        <dbReference type="ARBA" id="ARBA00022723"/>
    </source>
</evidence>
<evidence type="ECO:0000313" key="6">
    <source>
        <dbReference type="Proteomes" id="UP001221597"/>
    </source>
</evidence>
<dbReference type="InterPro" id="IPR051400">
    <property type="entry name" value="HAD-like_hydrolase"/>
</dbReference>
<dbReference type="PANTHER" id="PTHR46470:SF2">
    <property type="entry name" value="GLYCERALDEHYDE 3-PHOSPHATE PHOSPHATASE"/>
    <property type="match status" value="1"/>
</dbReference>
<dbReference type="EMBL" id="CP121671">
    <property type="protein sequence ID" value="WFT76352.1"/>
    <property type="molecule type" value="Genomic_DNA"/>
</dbReference>
<dbReference type="SUPFAM" id="SSF56784">
    <property type="entry name" value="HAD-like"/>
    <property type="match status" value="1"/>
</dbReference>
<dbReference type="NCBIfam" id="TIGR01509">
    <property type="entry name" value="HAD-SF-IA-v3"/>
    <property type="match status" value="1"/>
</dbReference>
<dbReference type="Proteomes" id="UP001221597">
    <property type="component" value="Chromosome"/>
</dbReference>
<dbReference type="NCBIfam" id="TIGR01549">
    <property type="entry name" value="HAD-SF-IA-v1"/>
    <property type="match status" value="1"/>
</dbReference>
<sequence>MIKTVLFDLDGTLLDRDASLNKFIESQYERLIEWLGHISKQNYMQRFTELDNRGYVWKDKVYQQLVMEYDIKDITWEELLQDYLDHFKENCVPFPHLIRTLKQLKKRNFSIGIITNGKGKFQMDNIKVLGIDNYTDIILVSEWEGVKKPDPIIFKRALAQLNVSPEESIFVGDHLEKDVQAAQKVGMKGVWKRNDHWEKELQTDLIVDDLAEVLTITNKLNSVLF</sequence>
<dbReference type="PANTHER" id="PTHR46470">
    <property type="entry name" value="N-ACYLNEURAMINATE-9-PHOSPHATASE"/>
    <property type="match status" value="1"/>
</dbReference>
<accession>A0ABY8J1H4</accession>
<proteinExistence type="predicted"/>